<dbReference type="InterPro" id="IPR002810">
    <property type="entry name" value="NfeD-like_C"/>
</dbReference>
<evidence type="ECO:0000313" key="7">
    <source>
        <dbReference type="EMBL" id="MDL4841531.1"/>
    </source>
</evidence>
<evidence type="ECO:0000256" key="5">
    <source>
        <dbReference type="SAM" id="Phobius"/>
    </source>
</evidence>
<accession>A0ABT7L6R2</accession>
<comment type="subcellular location">
    <subcellularLocation>
        <location evidence="1">Membrane</location>
        <topology evidence="1">Multi-pass membrane protein</topology>
    </subcellularLocation>
</comment>
<evidence type="ECO:0000256" key="2">
    <source>
        <dbReference type="ARBA" id="ARBA00022692"/>
    </source>
</evidence>
<comment type="caution">
    <text evidence="7">The sequence shown here is derived from an EMBL/GenBank/DDBJ whole genome shotgun (WGS) entry which is preliminary data.</text>
</comment>
<dbReference type="PANTHER" id="PTHR33507:SF3">
    <property type="entry name" value="INNER MEMBRANE PROTEIN YBBJ"/>
    <property type="match status" value="1"/>
</dbReference>
<keyword evidence="4 5" id="KW-0472">Membrane</keyword>
<keyword evidence="8" id="KW-1185">Reference proteome</keyword>
<organism evidence="7 8">
    <name type="scientific">Aquibacillus rhizosphaerae</name>
    <dbReference type="NCBI Taxonomy" id="3051431"/>
    <lineage>
        <taxon>Bacteria</taxon>
        <taxon>Bacillati</taxon>
        <taxon>Bacillota</taxon>
        <taxon>Bacilli</taxon>
        <taxon>Bacillales</taxon>
        <taxon>Bacillaceae</taxon>
        <taxon>Aquibacillus</taxon>
    </lineage>
</organism>
<dbReference type="Proteomes" id="UP001235343">
    <property type="component" value="Unassembled WGS sequence"/>
</dbReference>
<dbReference type="PANTHER" id="PTHR33507">
    <property type="entry name" value="INNER MEMBRANE PROTEIN YBBJ"/>
    <property type="match status" value="1"/>
</dbReference>
<dbReference type="Pfam" id="PF01957">
    <property type="entry name" value="NfeD"/>
    <property type="match status" value="1"/>
</dbReference>
<evidence type="ECO:0000256" key="4">
    <source>
        <dbReference type="ARBA" id="ARBA00023136"/>
    </source>
</evidence>
<keyword evidence="3 5" id="KW-1133">Transmembrane helix</keyword>
<protein>
    <submittedName>
        <fullName evidence="7">NfeD family protein</fullName>
    </submittedName>
</protein>
<feature type="transmembrane region" description="Helical" evidence="5">
    <location>
        <begin position="6"/>
        <end position="26"/>
    </location>
</feature>
<feature type="transmembrane region" description="Helical" evidence="5">
    <location>
        <begin position="53"/>
        <end position="70"/>
    </location>
</feature>
<dbReference type="EMBL" id="JASTZU010000041">
    <property type="protein sequence ID" value="MDL4841531.1"/>
    <property type="molecule type" value="Genomic_DNA"/>
</dbReference>
<name>A0ABT7L6R2_9BACI</name>
<dbReference type="RefSeq" id="WP_285932816.1">
    <property type="nucleotide sequence ID" value="NZ_JASTZU010000041.1"/>
</dbReference>
<dbReference type="Gene3D" id="2.40.50.140">
    <property type="entry name" value="Nucleic acid-binding proteins"/>
    <property type="match status" value="1"/>
</dbReference>
<feature type="transmembrane region" description="Helical" evidence="5">
    <location>
        <begin position="101"/>
        <end position="123"/>
    </location>
</feature>
<proteinExistence type="predicted"/>
<evidence type="ECO:0000259" key="6">
    <source>
        <dbReference type="Pfam" id="PF01957"/>
    </source>
</evidence>
<feature type="transmembrane region" description="Helical" evidence="5">
    <location>
        <begin position="31"/>
        <end position="47"/>
    </location>
</feature>
<keyword evidence="2 5" id="KW-0812">Transmembrane</keyword>
<dbReference type="InterPro" id="IPR052165">
    <property type="entry name" value="Membrane_assoc_protease"/>
</dbReference>
<feature type="transmembrane region" description="Helical" evidence="5">
    <location>
        <begin position="77"/>
        <end position="95"/>
    </location>
</feature>
<sequence>MESISADWLSFVIVGLGTLFLIGELLVNMKGFFGLLGLGFITVYFLSYLDPGMFFVMLAIYFLGLILIVIDGKILNDGSLATIGAVCMIISVGLSSPNWTAGLYAVIGVVIGGASSLLFLKVFKRRNMWSKLTLMDQLTSDKGYNTMNNSYTTLINKEGITVTDMRPVGTIRIDEVDYSAITNGQWIEHGTIIKVEHVDGTRILVSKLKSDAK</sequence>
<evidence type="ECO:0000256" key="1">
    <source>
        <dbReference type="ARBA" id="ARBA00004141"/>
    </source>
</evidence>
<dbReference type="InterPro" id="IPR012340">
    <property type="entry name" value="NA-bd_OB-fold"/>
</dbReference>
<reference evidence="7 8" key="1">
    <citation type="submission" date="2023-06" db="EMBL/GenBank/DDBJ databases">
        <title>Aquibacillus rhizosphaerae LR5S19.</title>
        <authorList>
            <person name="Sun J.-Q."/>
        </authorList>
    </citation>
    <scope>NUCLEOTIDE SEQUENCE [LARGE SCALE GENOMIC DNA]</scope>
    <source>
        <strain evidence="7 8">LR5S19</strain>
    </source>
</reference>
<evidence type="ECO:0000313" key="8">
    <source>
        <dbReference type="Proteomes" id="UP001235343"/>
    </source>
</evidence>
<evidence type="ECO:0000256" key="3">
    <source>
        <dbReference type="ARBA" id="ARBA00022989"/>
    </source>
</evidence>
<gene>
    <name evidence="7" type="ORF">QQS35_13870</name>
</gene>
<feature type="domain" description="NfeD-like C-terminal" evidence="6">
    <location>
        <begin position="153"/>
        <end position="207"/>
    </location>
</feature>